<dbReference type="InterPro" id="IPR011012">
    <property type="entry name" value="Longin-like_dom_sf"/>
</dbReference>
<evidence type="ECO:0000256" key="3">
    <source>
        <dbReference type="ARBA" id="ARBA00022448"/>
    </source>
</evidence>
<comment type="subcellular location">
    <subcellularLocation>
        <location evidence="1">Cytoplasmic vesicle membrane</location>
        <topology evidence="1">Peripheral membrane protein</topology>
        <orientation evidence="1">Cytoplasmic side</orientation>
    </subcellularLocation>
    <subcellularLocation>
        <location evidence="2">Golgi apparatus</location>
    </subcellularLocation>
</comment>
<dbReference type="PANTHER" id="PTHR10529">
    <property type="entry name" value="AP COMPLEX SUBUNIT MU"/>
    <property type="match status" value="1"/>
</dbReference>
<dbReference type="SUPFAM" id="SSF64356">
    <property type="entry name" value="SNARE-like"/>
    <property type="match status" value="1"/>
</dbReference>
<dbReference type="PROSITE" id="PS00990">
    <property type="entry name" value="CLAT_ADAPTOR_M_1"/>
    <property type="match status" value="1"/>
</dbReference>
<evidence type="ECO:0000256" key="6">
    <source>
        <dbReference type="ARBA" id="ARBA00023136"/>
    </source>
</evidence>
<keyword evidence="5" id="KW-0333">Golgi apparatus</keyword>
<evidence type="ECO:0000313" key="10">
    <source>
        <dbReference type="EMBL" id="OQV16174.1"/>
    </source>
</evidence>
<dbReference type="InterPro" id="IPR036168">
    <property type="entry name" value="AP2_Mu_C_sf"/>
</dbReference>
<keyword evidence="6" id="KW-0472">Membrane</keyword>
<dbReference type="Gene3D" id="3.30.450.60">
    <property type="match status" value="1"/>
</dbReference>
<dbReference type="Pfam" id="PF01217">
    <property type="entry name" value="Clat_adaptor_s"/>
    <property type="match status" value="1"/>
</dbReference>
<evidence type="ECO:0000259" key="9">
    <source>
        <dbReference type="PROSITE" id="PS51072"/>
    </source>
</evidence>
<comment type="caution">
    <text evidence="10">The sequence shown here is derived from an EMBL/GenBank/DDBJ whole genome shotgun (WGS) entry which is preliminary data.</text>
</comment>
<dbReference type="InterPro" id="IPR028565">
    <property type="entry name" value="MHD"/>
</dbReference>
<dbReference type="GO" id="GO:0030131">
    <property type="term" value="C:clathrin adaptor complex"/>
    <property type="evidence" value="ECO:0007669"/>
    <property type="project" value="UniProtKB-UniRule"/>
</dbReference>
<proteinExistence type="inferred from homology"/>
<dbReference type="Proteomes" id="UP000192578">
    <property type="component" value="Unassembled WGS sequence"/>
</dbReference>
<keyword evidence="4 8" id="KW-0653">Protein transport</keyword>
<evidence type="ECO:0000256" key="7">
    <source>
        <dbReference type="ARBA" id="ARBA00023329"/>
    </source>
</evidence>
<dbReference type="CDD" id="cd14837">
    <property type="entry name" value="AP3_Mu_N"/>
    <property type="match status" value="1"/>
</dbReference>
<protein>
    <submittedName>
        <fullName evidence="10">AP-3 complex subunit mu-1</fullName>
    </submittedName>
</protein>
<keyword evidence="11" id="KW-1185">Reference proteome</keyword>
<reference evidence="11" key="1">
    <citation type="submission" date="2017-01" db="EMBL/GenBank/DDBJ databases">
        <title>Comparative genomics of anhydrobiosis in the tardigrade Hypsibius dujardini.</title>
        <authorList>
            <person name="Yoshida Y."/>
            <person name="Koutsovoulos G."/>
            <person name="Laetsch D."/>
            <person name="Stevens L."/>
            <person name="Kumar S."/>
            <person name="Horikawa D."/>
            <person name="Ishino K."/>
            <person name="Komine S."/>
            <person name="Tomita M."/>
            <person name="Blaxter M."/>
            <person name="Arakawa K."/>
        </authorList>
    </citation>
    <scope>NUCLEOTIDE SEQUENCE [LARGE SCALE GENOMIC DNA]</scope>
    <source>
        <strain evidence="11">Z151</strain>
    </source>
</reference>
<keyword evidence="7" id="KW-0968">Cytoplasmic vesicle</keyword>
<dbReference type="PROSITE" id="PS51072">
    <property type="entry name" value="MHD"/>
    <property type="match status" value="1"/>
</dbReference>
<dbReference type="InterPro" id="IPR050431">
    <property type="entry name" value="Adaptor_comp_med_subunit"/>
</dbReference>
<accession>A0A1W0WLU7</accession>
<dbReference type="SUPFAM" id="SSF49447">
    <property type="entry name" value="Second domain of Mu2 adaptin subunit (ap50) of ap2 adaptor"/>
    <property type="match status" value="1"/>
</dbReference>
<dbReference type="FunFam" id="3.30.450.60:FF:000012">
    <property type="entry name" value="AP-3 complex subunit mu-1 isoform X1"/>
    <property type="match status" value="1"/>
</dbReference>
<dbReference type="EMBL" id="MTYJ01000077">
    <property type="protein sequence ID" value="OQV16174.1"/>
    <property type="molecule type" value="Genomic_DNA"/>
</dbReference>
<evidence type="ECO:0000256" key="5">
    <source>
        <dbReference type="ARBA" id="ARBA00023034"/>
    </source>
</evidence>
<dbReference type="InterPro" id="IPR018240">
    <property type="entry name" value="Clathrin_mu_CS"/>
</dbReference>
<feature type="domain" description="MHD" evidence="9">
    <location>
        <begin position="211"/>
        <end position="451"/>
    </location>
</feature>
<evidence type="ECO:0000256" key="1">
    <source>
        <dbReference type="ARBA" id="ARBA00004180"/>
    </source>
</evidence>
<dbReference type="PIRSF" id="PIRSF005992">
    <property type="entry name" value="Clathrin_mu"/>
    <property type="match status" value="1"/>
</dbReference>
<keyword evidence="3 8" id="KW-0813">Transport</keyword>
<dbReference type="PRINTS" id="PR00314">
    <property type="entry name" value="CLATHRINADPT"/>
</dbReference>
<dbReference type="PROSITE" id="PS00991">
    <property type="entry name" value="CLAT_ADAPTOR_M_2"/>
    <property type="match status" value="1"/>
</dbReference>
<gene>
    <name evidence="10" type="ORF">BV898_09658</name>
</gene>
<evidence type="ECO:0000256" key="8">
    <source>
        <dbReference type="PIRNR" id="PIRNR005992"/>
    </source>
</evidence>
<organism evidence="10 11">
    <name type="scientific">Hypsibius exemplaris</name>
    <name type="common">Freshwater tardigrade</name>
    <dbReference type="NCBI Taxonomy" id="2072580"/>
    <lineage>
        <taxon>Eukaryota</taxon>
        <taxon>Metazoa</taxon>
        <taxon>Ecdysozoa</taxon>
        <taxon>Tardigrada</taxon>
        <taxon>Eutardigrada</taxon>
        <taxon>Parachela</taxon>
        <taxon>Hypsibioidea</taxon>
        <taxon>Hypsibiidae</taxon>
        <taxon>Hypsibius</taxon>
    </lineage>
</organism>
<dbReference type="Gene3D" id="2.60.40.1170">
    <property type="entry name" value="Mu homology domain, subdomain B"/>
    <property type="match status" value="2"/>
</dbReference>
<dbReference type="OrthoDB" id="870at2759"/>
<dbReference type="Pfam" id="PF00928">
    <property type="entry name" value="Adap_comp_sub"/>
    <property type="match status" value="1"/>
</dbReference>
<sequence>MWRAEWMWRAERQVALSSLHCTNKKIQKALISRIAMLHSFFIVNASGDVFLEKHWKSVIHRNICEYFFEAQKKYRRLDEIPPIIHTPHHYLIIVHRSNLFYIGVVNKECPPLFCIEIMHRIVDIFEDYFGDSKEATIKEHFVVVYELLDEMLDNGYPLATESNILKELIKPPSFLRALQNTVTGSSNVSSILPTGQLSNVPWRRAGVKYTNNEAYFDVIEEIDAIVDKSGSIVSAEIQGYIDSVMKLSGIPDLSLTFMNARIFDDVSFHPCVRIKRWESDRMLSFIPPDGHFRLMSYHIGSSNLVPLPIYIRHNIQFKTGASGRVDITVGLKQTMGRPVEDVKVDIPMPKSCINCSLTPTQGKFSYDTVSKVGTWEVGRIDPQKLPNIRGTVQLISGSDTPESNPTLGLHFKVEQVAMSGLRVNRLDILGEKYKPFKGVKYLTKAGLFQVRT</sequence>
<dbReference type="CDD" id="cd09252">
    <property type="entry name" value="AP-3_Mu3_Cterm"/>
    <property type="match status" value="1"/>
</dbReference>
<comment type="similarity">
    <text evidence="8">Belongs to the adaptor complexes medium subunit family.</text>
</comment>
<name>A0A1W0WLU7_HYPEX</name>
<dbReference type="GO" id="GO:0030659">
    <property type="term" value="C:cytoplasmic vesicle membrane"/>
    <property type="evidence" value="ECO:0007669"/>
    <property type="project" value="UniProtKB-SubCell"/>
</dbReference>
<dbReference type="InterPro" id="IPR022775">
    <property type="entry name" value="AP_mu_sigma_su"/>
</dbReference>
<dbReference type="GO" id="GO:0016192">
    <property type="term" value="P:vesicle-mediated transport"/>
    <property type="evidence" value="ECO:0007669"/>
    <property type="project" value="InterPro"/>
</dbReference>
<dbReference type="GO" id="GO:0005794">
    <property type="term" value="C:Golgi apparatus"/>
    <property type="evidence" value="ECO:0007669"/>
    <property type="project" value="UniProtKB-SubCell"/>
</dbReference>
<dbReference type="InterPro" id="IPR001392">
    <property type="entry name" value="Clathrin_mu"/>
</dbReference>
<evidence type="ECO:0000256" key="4">
    <source>
        <dbReference type="ARBA" id="ARBA00022927"/>
    </source>
</evidence>
<dbReference type="AlphaFoldDB" id="A0A1W0WLU7"/>
<dbReference type="GO" id="GO:0006886">
    <property type="term" value="P:intracellular protein transport"/>
    <property type="evidence" value="ECO:0007669"/>
    <property type="project" value="UniProtKB-UniRule"/>
</dbReference>
<evidence type="ECO:0000256" key="2">
    <source>
        <dbReference type="ARBA" id="ARBA00004555"/>
    </source>
</evidence>
<evidence type="ECO:0000313" key="11">
    <source>
        <dbReference type="Proteomes" id="UP000192578"/>
    </source>
</evidence>